<accession>A0A8D9GQS1</accession>
<dbReference type="Proteomes" id="UP000694005">
    <property type="component" value="Chromosome A03"/>
</dbReference>
<name>A0A8D9GQS1_BRACM</name>
<dbReference type="EMBL" id="LS974619">
    <property type="protein sequence ID" value="CAG7885299.1"/>
    <property type="molecule type" value="Genomic_DNA"/>
</dbReference>
<evidence type="ECO:0000313" key="2">
    <source>
        <dbReference type="Proteomes" id="UP000694005"/>
    </source>
</evidence>
<dbReference type="Gramene" id="A03p66420.2_BraZ1">
    <property type="protein sequence ID" value="A03p66420.2_BraZ1.CDS"/>
    <property type="gene ID" value="A03g66420.2_BraZ1"/>
</dbReference>
<sequence length="130" mass="15114">MSVRRNKRGKDNAEAVGEVEDVREKFSERLFATDRFSSERVNMYSTVDRLLWVRDVLDGTPEMSTFLESCWDLVLEVYFCVLICGVYDHLIFYAHGRVNVMYTVISAFRLVAVTQSCAPQHVHSYIMYNV</sequence>
<reference evidence="1 2" key="1">
    <citation type="submission" date="2021-07" db="EMBL/GenBank/DDBJ databases">
        <authorList>
            <consortium name="Genoscope - CEA"/>
            <person name="William W."/>
        </authorList>
    </citation>
    <scope>NUCLEOTIDE SEQUENCE [LARGE SCALE GENOMIC DNA]</scope>
</reference>
<dbReference type="AlphaFoldDB" id="A0A8D9GQS1"/>
<protein>
    <submittedName>
        <fullName evidence="1">Uncharacterized protein</fullName>
    </submittedName>
</protein>
<gene>
    <name evidence="1" type="ORF">BRAPAZ1V2_A03P66420.2</name>
</gene>
<evidence type="ECO:0000313" key="1">
    <source>
        <dbReference type="EMBL" id="CAG7885299.1"/>
    </source>
</evidence>
<organism evidence="1 2">
    <name type="scientific">Brassica campestris</name>
    <name type="common">Field mustard</name>
    <dbReference type="NCBI Taxonomy" id="3711"/>
    <lineage>
        <taxon>Eukaryota</taxon>
        <taxon>Viridiplantae</taxon>
        <taxon>Streptophyta</taxon>
        <taxon>Embryophyta</taxon>
        <taxon>Tracheophyta</taxon>
        <taxon>Spermatophyta</taxon>
        <taxon>Magnoliopsida</taxon>
        <taxon>eudicotyledons</taxon>
        <taxon>Gunneridae</taxon>
        <taxon>Pentapetalae</taxon>
        <taxon>rosids</taxon>
        <taxon>malvids</taxon>
        <taxon>Brassicales</taxon>
        <taxon>Brassicaceae</taxon>
        <taxon>Brassiceae</taxon>
        <taxon>Brassica</taxon>
    </lineage>
</organism>
<proteinExistence type="predicted"/>